<feature type="chain" id="PRO_5043750310" evidence="3">
    <location>
        <begin position="24"/>
        <end position="344"/>
    </location>
</feature>
<feature type="active site" description="Nucleophile" evidence="1">
    <location>
        <position position="234"/>
    </location>
</feature>
<dbReference type="PANTHER" id="PTHR39447">
    <property type="entry name" value="ALPHA-L-ARABINOFURANOSIDASE B"/>
    <property type="match status" value="1"/>
</dbReference>
<dbReference type="GO" id="GO:0046556">
    <property type="term" value="F:alpha-L-arabinofuranosidase activity"/>
    <property type="evidence" value="ECO:0007669"/>
    <property type="project" value="InterPro"/>
</dbReference>
<feature type="signal peptide" evidence="3">
    <location>
        <begin position="1"/>
        <end position="23"/>
    </location>
</feature>
<gene>
    <name evidence="5" type="ORF">P8935_09155</name>
</gene>
<dbReference type="InterPro" id="IPR015289">
    <property type="entry name" value="A-L-arabinofuranosidase_B_cat"/>
</dbReference>
<dbReference type="Gene3D" id="2.60.120.200">
    <property type="match status" value="1"/>
</dbReference>
<dbReference type="InterPro" id="IPR038964">
    <property type="entry name" value="ABFB"/>
</dbReference>
<dbReference type="PANTHER" id="PTHR39447:SF2">
    <property type="entry name" value="ALPHA-L-ARABINOFURANOSIDASE B"/>
    <property type="match status" value="1"/>
</dbReference>
<dbReference type="InterPro" id="IPR013320">
    <property type="entry name" value="ConA-like_dom_sf"/>
</dbReference>
<evidence type="ECO:0000256" key="2">
    <source>
        <dbReference type="PIRSR" id="PIRSR638964-3"/>
    </source>
</evidence>
<reference evidence="5" key="1">
    <citation type="submission" date="2023-03" db="EMBL/GenBank/DDBJ databases">
        <title>Edaphobacter sp.</title>
        <authorList>
            <person name="Huber K.J."/>
            <person name="Papendorf J."/>
            <person name="Pilke C."/>
            <person name="Bunk B."/>
            <person name="Sproeer C."/>
            <person name="Pester M."/>
        </authorList>
    </citation>
    <scope>NUCLEOTIDE SEQUENCE</scope>
    <source>
        <strain evidence="5">DSM 110680</strain>
    </source>
</reference>
<feature type="disulfide bond" evidence="2">
    <location>
        <begin position="98"/>
        <end position="103"/>
    </location>
</feature>
<dbReference type="GO" id="GO:0045490">
    <property type="term" value="P:pectin catabolic process"/>
    <property type="evidence" value="ECO:0007669"/>
    <property type="project" value="TreeGrafter"/>
</dbReference>
<dbReference type="GO" id="GO:0031221">
    <property type="term" value="P:arabinan metabolic process"/>
    <property type="evidence" value="ECO:0007669"/>
    <property type="project" value="InterPro"/>
</dbReference>
<organism evidence="5">
    <name type="scientific">Telmatobacter sp. DSM 110680</name>
    <dbReference type="NCBI Taxonomy" id="3036704"/>
    <lineage>
        <taxon>Bacteria</taxon>
        <taxon>Pseudomonadati</taxon>
        <taxon>Acidobacteriota</taxon>
        <taxon>Terriglobia</taxon>
        <taxon>Terriglobales</taxon>
        <taxon>Acidobacteriaceae</taxon>
        <taxon>Telmatobacter</taxon>
    </lineage>
</organism>
<feature type="disulfide bond" evidence="2">
    <location>
        <begin position="40"/>
        <end position="49"/>
    </location>
</feature>
<name>A0AAU7DR01_9BACT</name>
<dbReference type="Pfam" id="PF09206">
    <property type="entry name" value="ArabFuran-catal"/>
    <property type="match status" value="1"/>
</dbReference>
<proteinExistence type="predicted"/>
<dbReference type="GO" id="GO:0019566">
    <property type="term" value="P:arabinose metabolic process"/>
    <property type="evidence" value="ECO:0007669"/>
    <property type="project" value="InterPro"/>
</dbReference>
<protein>
    <submittedName>
        <fullName evidence="5">Arabinofuranosidase catalytic domain-containing protein</fullName>
    </submittedName>
</protein>
<sequence length="344" mass="35508">MKLKTLSSFGAILSATVFLFASAMTPVQLASAQTAGARPCDLYATATPCVAAISTTRALYKSYSGPLYEVTRASDKTSTSIGLLRDGFANAAAQDAFCAGTSCTITKIYDQSPNHNDLTPAPAGGAAHGLGPNGYDIPAVANALSLVAGKHKVYGVAISPGMGYRNDSAKQTAVNGAPEGVYMVSSALNLNEKCCFDFGNAETNNLDNQAGHMDAINIMCHGNPCSPDAGLDMEDGIYGHLKVPAGTTFVTDMGASDGQHSFAIYQGNAQAGALTSTGVIPLPKGYQPMKQEGAIILGIGGDNSNWASGYFFEGVMTKGMPSANAMEAVQRNIVAAGYSGELKR</sequence>
<keyword evidence="3" id="KW-0732">Signal</keyword>
<feature type="disulfide bond" evidence="2">
    <location>
        <begin position="194"/>
        <end position="195"/>
    </location>
</feature>
<dbReference type="EMBL" id="CP121196">
    <property type="protein sequence ID" value="XBH19472.1"/>
    <property type="molecule type" value="Genomic_DNA"/>
</dbReference>
<dbReference type="SUPFAM" id="SSF49899">
    <property type="entry name" value="Concanavalin A-like lectins/glucanases"/>
    <property type="match status" value="1"/>
</dbReference>
<evidence type="ECO:0000256" key="3">
    <source>
        <dbReference type="SAM" id="SignalP"/>
    </source>
</evidence>
<keyword evidence="2" id="KW-1015">Disulfide bond</keyword>
<evidence type="ECO:0000256" key="1">
    <source>
        <dbReference type="PIRSR" id="PIRSR638964-1"/>
    </source>
</evidence>
<evidence type="ECO:0000313" key="5">
    <source>
        <dbReference type="EMBL" id="XBH19472.1"/>
    </source>
</evidence>
<feature type="active site" description="Proton donor" evidence="1">
    <location>
        <position position="302"/>
    </location>
</feature>
<dbReference type="RefSeq" id="WP_348264689.1">
    <property type="nucleotide sequence ID" value="NZ_CP121196.1"/>
</dbReference>
<feature type="domain" description="Alpha-L-arabinofuranosidase B catalytic" evidence="4">
    <location>
        <begin position="39"/>
        <end position="339"/>
    </location>
</feature>
<evidence type="ECO:0000259" key="4">
    <source>
        <dbReference type="Pfam" id="PF09206"/>
    </source>
</evidence>
<accession>A0AAU7DR01</accession>
<dbReference type="AlphaFoldDB" id="A0AAU7DR01"/>